<proteinExistence type="predicted"/>
<evidence type="ECO:0000256" key="1">
    <source>
        <dbReference type="SAM" id="Phobius"/>
    </source>
</evidence>
<feature type="transmembrane region" description="Helical" evidence="1">
    <location>
        <begin position="45"/>
        <end position="68"/>
    </location>
</feature>
<reference evidence="2" key="1">
    <citation type="journal article" date="2020" name="Nature">
        <title>Giant virus diversity and host interactions through global metagenomics.</title>
        <authorList>
            <person name="Schulz F."/>
            <person name="Roux S."/>
            <person name="Paez-Espino D."/>
            <person name="Jungbluth S."/>
            <person name="Walsh D.A."/>
            <person name="Denef V.J."/>
            <person name="McMahon K.D."/>
            <person name="Konstantinidis K.T."/>
            <person name="Eloe-Fadrosh E.A."/>
            <person name="Kyrpides N.C."/>
            <person name="Woyke T."/>
        </authorList>
    </citation>
    <scope>NUCLEOTIDE SEQUENCE</scope>
    <source>
        <strain evidence="2">GVMAG-M-3300027804-47</strain>
    </source>
</reference>
<name>A0A6C0LE68_9ZZZZ</name>
<keyword evidence="1" id="KW-0472">Membrane</keyword>
<evidence type="ECO:0000313" key="2">
    <source>
        <dbReference type="EMBL" id="QHU29249.1"/>
    </source>
</evidence>
<sequence>MGGKQSKEAIDMSSPKFNVYDTFNNNTNDVSDNRDYIKDYINPYFYVYSVIMAIILVYNIVFYSSIYIRRHYISNSRVK</sequence>
<keyword evidence="1" id="KW-0812">Transmembrane</keyword>
<keyword evidence="1" id="KW-1133">Transmembrane helix</keyword>
<protein>
    <submittedName>
        <fullName evidence="2">Uncharacterized protein</fullName>
    </submittedName>
</protein>
<organism evidence="2">
    <name type="scientific">viral metagenome</name>
    <dbReference type="NCBI Taxonomy" id="1070528"/>
    <lineage>
        <taxon>unclassified sequences</taxon>
        <taxon>metagenomes</taxon>
        <taxon>organismal metagenomes</taxon>
    </lineage>
</organism>
<dbReference type="EMBL" id="MN740483">
    <property type="protein sequence ID" value="QHU29249.1"/>
    <property type="molecule type" value="Genomic_DNA"/>
</dbReference>
<accession>A0A6C0LE68</accession>
<dbReference type="AlphaFoldDB" id="A0A6C0LE68"/>